<proteinExistence type="predicted"/>
<dbReference type="Pfam" id="PF15676">
    <property type="entry name" value="S6OS1"/>
    <property type="match status" value="1"/>
</dbReference>
<dbReference type="PANTHER" id="PTHR35449:SF1">
    <property type="entry name" value="PROTEIN SIX6OS1"/>
    <property type="match status" value="1"/>
</dbReference>
<dbReference type="GO" id="GO:0010705">
    <property type="term" value="P:meiotic DNA double-strand break processing involved in reciprocal meiotic recombination"/>
    <property type="evidence" value="ECO:0007669"/>
    <property type="project" value="TreeGrafter"/>
</dbReference>
<evidence type="ECO:0000256" key="1">
    <source>
        <dbReference type="SAM" id="Coils"/>
    </source>
</evidence>
<dbReference type="InterPro" id="IPR031380">
    <property type="entry name" value="SIX6OS1"/>
</dbReference>
<keyword evidence="4" id="KW-1185">Reference proteome</keyword>
<feature type="coiled-coil region" evidence="1">
    <location>
        <begin position="101"/>
        <end position="146"/>
    </location>
</feature>
<evidence type="ECO:0000313" key="4">
    <source>
        <dbReference type="Proteomes" id="UP001181693"/>
    </source>
</evidence>
<comment type="caution">
    <text evidence="3">The sequence shown here is derived from an EMBL/GenBank/DDBJ whole genome shotgun (WGS) entry which is preliminary data.</text>
</comment>
<protein>
    <recommendedName>
        <fullName evidence="5">Protein SIX6OS1</fullName>
    </recommendedName>
</protein>
<dbReference type="GO" id="GO:0007283">
    <property type="term" value="P:spermatogenesis"/>
    <property type="evidence" value="ECO:0007669"/>
    <property type="project" value="TreeGrafter"/>
</dbReference>
<feature type="region of interest" description="Disordered" evidence="2">
    <location>
        <begin position="333"/>
        <end position="375"/>
    </location>
</feature>
<reference evidence="3" key="1">
    <citation type="thesis" date="2020" institute="ProQuest LLC" country="789 East Eisenhower Parkway, Ann Arbor, MI, USA">
        <title>Comparative Genomics and Chromosome Evolution.</title>
        <authorList>
            <person name="Mudd A.B."/>
        </authorList>
    </citation>
    <scope>NUCLEOTIDE SEQUENCE</scope>
    <source>
        <strain evidence="3">1538</strain>
        <tissue evidence="3">Blood</tissue>
    </source>
</reference>
<sequence>MAWEDCGCSEFYFLSIAVKMNEMDLSTFDKLLLETVFQSEQESQNLKITKELIKCCTEKSLQEKQQIIELQKDICLCDETILELQKYNTENSESVRCLSFCNVLNREEAFLQSQLESAKSETENDKEKYQDSVSRYKEVLKQYQEQYMESTLAKNYHSIKQDLDSIQNVILKLDEQWITKEKSVVNALEPVPFESYNKWGLKLANLKKNTNETLEHTAEMSQSTLELTAKVKELEQKLEYINEHIENIARQENNPEAKIPDQTAKPQHISSGEVFCLQSSPGVCSDNLRVFPVKIFSEGRTDLTQSNEKHLQLLHLPDFPRHGQPSTEIQLATQPNESAGGVEKESSNILSQDESMEDNNQEPIINDENEKSKFPAGRLHHRPLRLILPQKQIPQKIGIRETENRKEQMATITEASKDSGYCSQAEHGSFEETEDQSNGKVFALPKVPSFAVPEIPSPATAASVKKVHFNNGKKRQNFIKSSKESFTGSMEQNEQSPYFNLFKTSTPKTPNFGTFESPSPFKSIKFPDQGGSYSSVDMSTSSPVKDFESIFGGMEGEDNFAFSFTSKPLQTSDEDRDNFGFKLPFGQDMRPSKDFSMKESGESQSKMKFTFF</sequence>
<dbReference type="PANTHER" id="PTHR35449">
    <property type="entry name" value="PROTEIN SIX6OS1"/>
    <property type="match status" value="1"/>
</dbReference>
<gene>
    <name evidence="3" type="ORF">GDO54_005370</name>
</gene>
<dbReference type="GO" id="GO:0000801">
    <property type="term" value="C:central element"/>
    <property type="evidence" value="ECO:0007669"/>
    <property type="project" value="TreeGrafter"/>
</dbReference>
<dbReference type="AlphaFoldDB" id="A0AAV2ZPG4"/>
<dbReference type="GO" id="GO:0048477">
    <property type="term" value="P:oogenesis"/>
    <property type="evidence" value="ECO:0007669"/>
    <property type="project" value="TreeGrafter"/>
</dbReference>
<dbReference type="GO" id="GO:0007129">
    <property type="term" value="P:homologous chromosome pairing at meiosis"/>
    <property type="evidence" value="ECO:0007669"/>
    <property type="project" value="TreeGrafter"/>
</dbReference>
<name>A0AAV2ZPG4_PYXAD</name>
<evidence type="ECO:0000256" key="2">
    <source>
        <dbReference type="SAM" id="MobiDB-lite"/>
    </source>
</evidence>
<evidence type="ECO:0008006" key="5">
    <source>
        <dbReference type="Google" id="ProtNLM"/>
    </source>
</evidence>
<keyword evidence="1" id="KW-0175">Coiled coil</keyword>
<accession>A0AAV2ZPG4</accession>
<evidence type="ECO:0000313" key="3">
    <source>
        <dbReference type="EMBL" id="DBA14390.1"/>
    </source>
</evidence>
<organism evidence="3 4">
    <name type="scientific">Pyxicephalus adspersus</name>
    <name type="common">African bullfrog</name>
    <dbReference type="NCBI Taxonomy" id="30357"/>
    <lineage>
        <taxon>Eukaryota</taxon>
        <taxon>Metazoa</taxon>
        <taxon>Chordata</taxon>
        <taxon>Craniata</taxon>
        <taxon>Vertebrata</taxon>
        <taxon>Euteleostomi</taxon>
        <taxon>Amphibia</taxon>
        <taxon>Batrachia</taxon>
        <taxon>Anura</taxon>
        <taxon>Neobatrachia</taxon>
        <taxon>Ranoidea</taxon>
        <taxon>Pyxicephalidae</taxon>
        <taxon>Pyxicephalinae</taxon>
        <taxon>Pyxicephalus</taxon>
    </lineage>
</organism>
<dbReference type="EMBL" id="DYDO01000013">
    <property type="protein sequence ID" value="DBA14390.1"/>
    <property type="molecule type" value="Genomic_DNA"/>
</dbReference>
<dbReference type="Proteomes" id="UP001181693">
    <property type="component" value="Unassembled WGS sequence"/>
</dbReference>